<dbReference type="EMBL" id="CP124755">
    <property type="protein sequence ID" value="WGZ89826.1"/>
    <property type="molecule type" value="Genomic_DNA"/>
</dbReference>
<reference evidence="5" key="1">
    <citation type="journal article" date="2023" name="Int. J. Mol. Sci.">
        <title>Metagenomics Revealed a New Genus 'Candidatus Thiocaldithrix dubininis' gen. nov., sp. nov. and a New Species 'Candidatus Thiothrix putei' sp. nov. in the Family Thiotrichaceae, Some Members of Which Have Traits of Both Na+- and H+-Motive Energetics.</title>
        <authorList>
            <person name="Ravin N.V."/>
            <person name="Muntyan M.S."/>
            <person name="Smolyakov D.D."/>
            <person name="Rudenko T.S."/>
            <person name="Beletsky A.V."/>
            <person name="Mardanov A.V."/>
            <person name="Grabovich M.Y."/>
        </authorList>
    </citation>
    <scope>NUCLEOTIDE SEQUENCE</scope>
    <source>
        <strain evidence="5">GKL-01</strain>
    </source>
</reference>
<feature type="domain" description="Outer membrane protein OmpA-like transmembrane" evidence="4">
    <location>
        <begin position="41"/>
        <end position="208"/>
    </location>
</feature>
<evidence type="ECO:0000256" key="2">
    <source>
        <dbReference type="ARBA" id="ARBA00023114"/>
    </source>
</evidence>
<dbReference type="Gene3D" id="2.40.160.20">
    <property type="match status" value="1"/>
</dbReference>
<protein>
    <submittedName>
        <fullName evidence="5">Outer membrane beta-barrel protein</fullName>
    </submittedName>
</protein>
<proteinExistence type="inferred from homology"/>
<dbReference type="GO" id="GO:0015288">
    <property type="term" value="F:porin activity"/>
    <property type="evidence" value="ECO:0007669"/>
    <property type="project" value="UniProtKB-KW"/>
</dbReference>
<dbReference type="InterPro" id="IPR000498">
    <property type="entry name" value="OmpA-like_TM_dom"/>
</dbReference>
<keyword evidence="2" id="KW-0812">Transmembrane</keyword>
<dbReference type="GO" id="GO:0046930">
    <property type="term" value="C:pore complex"/>
    <property type="evidence" value="ECO:0007669"/>
    <property type="project" value="UniProtKB-KW"/>
</dbReference>
<sequence>MNNNKAFIGLLLLCINPNVWAVGLDSIPAYDTSSNLNGTRLYVGAGLGVTKQSDSCNDPFFEGSCEQKDIAWKVFGGARFNPMLGVEASYQDMGKLERNGASGASFANMSNSVTGLGASAVAYVPVMNGAELFGKAGVLRWERDSSRTLNGNTQHSTDKGYSPMLGAGAQYQLNQNLYMRGEWEHTLNIGADSAYETDADTYSVGVIYSTL</sequence>
<name>A0AA95H2K6_9GAMM</name>
<keyword evidence="3" id="KW-0732">Signal</keyword>
<comment type="similarity">
    <text evidence="1">Belongs to the outer membrane OOP (TC 1.B.6) superfamily. OmpA family.</text>
</comment>
<keyword evidence="2" id="KW-0626">Porin</keyword>
<dbReference type="SUPFAM" id="SSF56925">
    <property type="entry name" value="OMPA-like"/>
    <property type="match status" value="1"/>
</dbReference>
<keyword evidence="2" id="KW-0406">Ion transport</keyword>
<evidence type="ECO:0000256" key="1">
    <source>
        <dbReference type="ARBA" id="ARBA00005710"/>
    </source>
</evidence>
<feature type="signal peptide" evidence="3">
    <location>
        <begin position="1"/>
        <end position="21"/>
    </location>
</feature>
<organism evidence="5">
    <name type="scientific">Candidatus Thiocaldithrix dubininis</name>
    <dbReference type="NCBI Taxonomy" id="3080823"/>
    <lineage>
        <taxon>Bacteria</taxon>
        <taxon>Pseudomonadati</taxon>
        <taxon>Pseudomonadota</taxon>
        <taxon>Gammaproteobacteria</taxon>
        <taxon>Thiotrichales</taxon>
        <taxon>Thiotrichaceae</taxon>
        <taxon>Candidatus Thiocaldithrix</taxon>
    </lineage>
</organism>
<dbReference type="GO" id="GO:0009279">
    <property type="term" value="C:cell outer membrane"/>
    <property type="evidence" value="ECO:0007669"/>
    <property type="project" value="InterPro"/>
</dbReference>
<evidence type="ECO:0000256" key="3">
    <source>
        <dbReference type="SAM" id="SignalP"/>
    </source>
</evidence>
<evidence type="ECO:0000313" key="5">
    <source>
        <dbReference type="EMBL" id="WGZ89826.1"/>
    </source>
</evidence>
<reference evidence="5" key="2">
    <citation type="submission" date="2023-04" db="EMBL/GenBank/DDBJ databases">
        <authorList>
            <person name="Beletskiy A.V."/>
            <person name="Mardanov A.V."/>
            <person name="Ravin N.V."/>
        </authorList>
    </citation>
    <scope>NUCLEOTIDE SEQUENCE</scope>
    <source>
        <strain evidence="5">GKL-01</strain>
    </source>
</reference>
<dbReference type="KEGG" id="tdu:QJT80_09960"/>
<evidence type="ECO:0000259" key="4">
    <source>
        <dbReference type="Pfam" id="PF01389"/>
    </source>
</evidence>
<keyword evidence="2" id="KW-0813">Transport</keyword>
<gene>
    <name evidence="5" type="ORF">QJT80_09960</name>
</gene>
<dbReference type="InterPro" id="IPR011250">
    <property type="entry name" value="OMP/PagP_B-barrel"/>
</dbReference>
<dbReference type="Proteomes" id="UP001300672">
    <property type="component" value="Chromosome"/>
</dbReference>
<dbReference type="Pfam" id="PF01389">
    <property type="entry name" value="OmpA_membrane"/>
    <property type="match status" value="1"/>
</dbReference>
<accession>A0AA95H2K6</accession>
<dbReference type="AlphaFoldDB" id="A0AA95H2K6"/>
<feature type="chain" id="PRO_5041646341" evidence="3">
    <location>
        <begin position="22"/>
        <end position="211"/>
    </location>
</feature>